<dbReference type="AlphaFoldDB" id="A0A1L9AYW4"/>
<dbReference type="PROSITE" id="PS51257">
    <property type="entry name" value="PROKAR_LIPOPROTEIN"/>
    <property type="match status" value="1"/>
</dbReference>
<keyword evidence="2" id="KW-1185">Reference proteome</keyword>
<evidence type="ECO:0000313" key="1">
    <source>
        <dbReference type="EMBL" id="OJH35207.1"/>
    </source>
</evidence>
<comment type="caution">
    <text evidence="1">The sequence shown here is derived from an EMBL/GenBank/DDBJ whole genome shotgun (WGS) entry which is preliminary data.</text>
</comment>
<organism evidence="1 2">
    <name type="scientific">Cystobacter ferrugineus</name>
    <dbReference type="NCBI Taxonomy" id="83449"/>
    <lineage>
        <taxon>Bacteria</taxon>
        <taxon>Pseudomonadati</taxon>
        <taxon>Myxococcota</taxon>
        <taxon>Myxococcia</taxon>
        <taxon>Myxococcales</taxon>
        <taxon>Cystobacterineae</taxon>
        <taxon>Archangiaceae</taxon>
        <taxon>Cystobacter</taxon>
    </lineage>
</organism>
<dbReference type="Proteomes" id="UP000182229">
    <property type="component" value="Unassembled WGS sequence"/>
</dbReference>
<reference evidence="1 2" key="2">
    <citation type="submission" date="2016-12" db="EMBL/GenBank/DDBJ databases">
        <title>Draft Genome Sequence of Cystobacter ferrugineus Strain Cbfe23.</title>
        <authorList>
            <person name="Akbar S."/>
            <person name="Dowd S.E."/>
            <person name="Stevens D.C."/>
        </authorList>
    </citation>
    <scope>NUCLEOTIDE SEQUENCE [LARGE SCALE GENOMIC DNA]</scope>
    <source>
        <strain evidence="1 2">Cbfe23</strain>
    </source>
</reference>
<sequence length="487" mass="52274">MLKHSDNSRFVDMRRPPRAGALALAALMLISACTTGVPMGGGSTAFRYHPPVPRDSPESWAQKSESVDWSLEDWGQGEAFFAKLPADFAPVQVSDAEFSAAMTTLWLDMPLRVAASRPPLYVGRRLALASASVSGEAWQSDLARSYGQFCERCGTPGDCLTLFEDGSRFQDKDKRSLALALAVGPALDGVNAELRAMLNPTQMLAMLSMSITVYMALLLAPVPEPITKGAALVFSAALWGYLGYEFFDLLRAYARLYEDAPRASTFAELREIGERFGRVIGPNSVRILVIVGTAAIGETVALASKAPKLPGFAQASEKVAARTGLGLLETATGAERLIVSVPEGVIRVVLAPHAVAMVARGVGAGSPAPTRGKLLANGHRAWGSFSGFKSAMGPAGSGKQWHHIVEQTPGNVKRFGGEALHNTENITALNEGLHTDVSAFYSSIREGITGSNTLTVRRWLGTQSYEAQRQFGLKAIENIRRGIWKVR</sequence>
<evidence type="ECO:0008006" key="3">
    <source>
        <dbReference type="Google" id="ProtNLM"/>
    </source>
</evidence>
<evidence type="ECO:0000313" key="2">
    <source>
        <dbReference type="Proteomes" id="UP000182229"/>
    </source>
</evidence>
<accession>A0A1L9AYW4</accession>
<dbReference type="RefSeq" id="WP_071903787.1">
    <property type="nucleotide sequence ID" value="NZ_MPIN01000015.1"/>
</dbReference>
<name>A0A1L9AYW4_9BACT</name>
<gene>
    <name evidence="1" type="ORF">BON30_39825</name>
</gene>
<dbReference type="STRING" id="83449.BON30_39825"/>
<dbReference type="EMBL" id="MPIN01000015">
    <property type="protein sequence ID" value="OJH35207.1"/>
    <property type="molecule type" value="Genomic_DNA"/>
</dbReference>
<reference evidence="2" key="1">
    <citation type="submission" date="2016-11" db="EMBL/GenBank/DDBJ databases">
        <authorList>
            <person name="Shukria A."/>
            <person name="Stevens D.C."/>
        </authorList>
    </citation>
    <scope>NUCLEOTIDE SEQUENCE [LARGE SCALE GENOMIC DNA]</scope>
    <source>
        <strain evidence="2">Cbfe23</strain>
    </source>
</reference>
<protein>
    <recommendedName>
        <fullName evidence="3">Lipoprotein</fullName>
    </recommendedName>
</protein>
<proteinExistence type="predicted"/>